<comment type="caution">
    <text evidence="4">The sequence shown here is derived from an EMBL/GenBank/DDBJ whole genome shotgun (WGS) entry which is preliminary data.</text>
</comment>
<feature type="transmembrane region" description="Helical" evidence="2">
    <location>
        <begin position="599"/>
        <end position="627"/>
    </location>
</feature>
<comment type="subcellular location">
    <subcellularLocation>
        <location evidence="1">Cell membrane</location>
        <topology evidence="1">Peripheral membrane protein</topology>
        <orientation evidence="1">Cytoplasmic side</orientation>
    </subcellularLocation>
</comment>
<dbReference type="GO" id="GO:0005886">
    <property type="term" value="C:plasma membrane"/>
    <property type="evidence" value="ECO:0007669"/>
    <property type="project" value="UniProtKB-SubCell"/>
</dbReference>
<sequence length="735" mass="83341">MAEVQSSAELENKKKKLFTFAMIWRWRDVIEMYKEDAGLHQAKITRSQNTALHIAVSDGNEEVVARMVDIVCTHKHGNPIEALQTQNERKNTVLHIAASMGNLRMCDLIANVDPSLVDIRNVDGETPLFLAALHGKKQAFLLLHYIRNPPPHQPFYANCRRNGDLAFQIIHLYGELVNFVNEMGLSPLHLLAAKPSAFRSGSRLGRFQMIIYYCIQVKELEVVQYDPKKRLTANKHRKIRKEQLPRNYQICWDLFTCVIKTTALDVATGLKNKFAPKAEDVEEATNSSTAVGASKGRADERRVYPPNYRSCCKLFKFVYLAAMVFLGQGSRELKKIKRKKEQHTWCVQVMKELLDHASLYVYDDNGSQPEAEAPALLLDDRDATTPYAIDKSGNITRHSTLSGNLSKIETPILIAAKNGVTEMVEKILEIFPVAIHDMNEEKKNLVHLAVDDEGNSALHLAAKLADYKPWLIPGPALVMQWELKWYEFVKYSMPPRFFPPYNKNKRTPDDIFRETHKEMVQSGGEWMNKISKSCSVVATLILTVAFATAATVPAGKDEGAFDVYAISSLAAVFTSATSVITFLSLLTSRHQQLDFRKDLPLKLILALTTMFLSFLSMLLFFCTAHFFMVSQSQRHILSHSALPLYFAASLPLFLFALGHLPLYFDYLWATLTRVPHQTRASTAPSLGLHWISYVIYIKLLYDLYYVINFKLLNHCAICFFKNISSIGDCSNKDRS</sequence>
<dbReference type="Pfam" id="PF13962">
    <property type="entry name" value="PGG"/>
    <property type="match status" value="1"/>
</dbReference>
<keyword evidence="2" id="KW-0472">Membrane</keyword>
<keyword evidence="5" id="KW-1185">Reference proteome</keyword>
<keyword evidence="2" id="KW-1133">Transmembrane helix</keyword>
<dbReference type="SMART" id="SM00248">
    <property type="entry name" value="ANK"/>
    <property type="match status" value="4"/>
</dbReference>
<feature type="transmembrane region" description="Helical" evidence="2">
    <location>
        <begin position="534"/>
        <end position="552"/>
    </location>
</feature>
<feature type="transmembrane region" description="Helical" evidence="2">
    <location>
        <begin position="564"/>
        <end position="587"/>
    </location>
</feature>
<dbReference type="InterPro" id="IPR036770">
    <property type="entry name" value="Ankyrin_rpt-contain_sf"/>
</dbReference>
<dbReference type="Gene3D" id="1.25.40.20">
    <property type="entry name" value="Ankyrin repeat-containing domain"/>
    <property type="match status" value="2"/>
</dbReference>
<dbReference type="AlphaFoldDB" id="A0A834TCE3"/>
<accession>A0A834TCE3</accession>
<feature type="domain" description="PGG" evidence="3">
    <location>
        <begin position="525"/>
        <end position="627"/>
    </location>
</feature>
<feature type="transmembrane region" description="Helical" evidence="2">
    <location>
        <begin position="642"/>
        <end position="664"/>
    </location>
</feature>
<evidence type="ECO:0000313" key="4">
    <source>
        <dbReference type="EMBL" id="KAF7818357.1"/>
    </source>
</evidence>
<evidence type="ECO:0000256" key="2">
    <source>
        <dbReference type="SAM" id="Phobius"/>
    </source>
</evidence>
<dbReference type="InterPro" id="IPR002110">
    <property type="entry name" value="Ankyrin_rpt"/>
</dbReference>
<reference evidence="4" key="1">
    <citation type="submission" date="2020-09" db="EMBL/GenBank/DDBJ databases">
        <title>Genome-Enabled Discovery of Anthraquinone Biosynthesis in Senna tora.</title>
        <authorList>
            <person name="Kang S.-H."/>
            <person name="Pandey R.P."/>
            <person name="Lee C.-M."/>
            <person name="Sim J.-S."/>
            <person name="Jeong J.-T."/>
            <person name="Choi B.-S."/>
            <person name="Jung M."/>
            <person name="Ginzburg D."/>
            <person name="Zhao K."/>
            <person name="Won S.Y."/>
            <person name="Oh T.-J."/>
            <person name="Yu Y."/>
            <person name="Kim N.-H."/>
            <person name="Lee O.R."/>
            <person name="Lee T.-H."/>
            <person name="Bashyal P."/>
            <person name="Kim T.-S."/>
            <person name="Lee W.-H."/>
            <person name="Kawkins C."/>
            <person name="Kim C.-K."/>
            <person name="Kim J.S."/>
            <person name="Ahn B.O."/>
            <person name="Rhee S.Y."/>
            <person name="Sohng J.K."/>
        </authorList>
    </citation>
    <scope>NUCLEOTIDE SEQUENCE</scope>
    <source>
        <tissue evidence="4">Leaf</tissue>
    </source>
</reference>
<name>A0A834TCE3_9FABA</name>
<evidence type="ECO:0000259" key="3">
    <source>
        <dbReference type="Pfam" id="PF13962"/>
    </source>
</evidence>
<organism evidence="4 5">
    <name type="scientific">Senna tora</name>
    <dbReference type="NCBI Taxonomy" id="362788"/>
    <lineage>
        <taxon>Eukaryota</taxon>
        <taxon>Viridiplantae</taxon>
        <taxon>Streptophyta</taxon>
        <taxon>Embryophyta</taxon>
        <taxon>Tracheophyta</taxon>
        <taxon>Spermatophyta</taxon>
        <taxon>Magnoliopsida</taxon>
        <taxon>eudicotyledons</taxon>
        <taxon>Gunneridae</taxon>
        <taxon>Pentapetalae</taxon>
        <taxon>rosids</taxon>
        <taxon>fabids</taxon>
        <taxon>Fabales</taxon>
        <taxon>Fabaceae</taxon>
        <taxon>Caesalpinioideae</taxon>
        <taxon>Cassia clade</taxon>
        <taxon>Senna</taxon>
    </lineage>
</organism>
<dbReference type="OrthoDB" id="1418692at2759"/>
<gene>
    <name evidence="4" type="ORF">G2W53_023812</name>
</gene>
<dbReference type="Pfam" id="PF12796">
    <property type="entry name" value="Ank_2"/>
    <property type="match status" value="1"/>
</dbReference>
<proteinExistence type="predicted"/>
<keyword evidence="2" id="KW-0812">Transmembrane</keyword>
<dbReference type="SUPFAM" id="SSF48403">
    <property type="entry name" value="Ankyrin repeat"/>
    <property type="match status" value="1"/>
</dbReference>
<evidence type="ECO:0000313" key="5">
    <source>
        <dbReference type="Proteomes" id="UP000634136"/>
    </source>
</evidence>
<evidence type="ECO:0000256" key="1">
    <source>
        <dbReference type="ARBA" id="ARBA00004413"/>
    </source>
</evidence>
<dbReference type="PANTHER" id="PTHR24177:SF103">
    <property type="entry name" value="PGG DOMAIN-CONTAINING PROTEIN"/>
    <property type="match status" value="1"/>
</dbReference>
<protein>
    <submittedName>
        <fullName evidence="4">Serine/threonine-protein phosphatase 6 regulatory ankyrin repeat subunit B-like</fullName>
    </submittedName>
</protein>
<dbReference type="Proteomes" id="UP000634136">
    <property type="component" value="Unassembled WGS sequence"/>
</dbReference>
<dbReference type="PANTHER" id="PTHR24177">
    <property type="entry name" value="CASKIN"/>
    <property type="match status" value="1"/>
</dbReference>
<dbReference type="EMBL" id="JAAIUW010000008">
    <property type="protein sequence ID" value="KAF7818357.1"/>
    <property type="molecule type" value="Genomic_DNA"/>
</dbReference>
<dbReference type="InterPro" id="IPR026961">
    <property type="entry name" value="PGG_dom"/>
</dbReference>